<feature type="domain" description="APO" evidence="2">
    <location>
        <begin position="206"/>
        <end position="291"/>
    </location>
</feature>
<dbReference type="AlphaFoldDB" id="A0A8T3A3P7"/>
<dbReference type="OrthoDB" id="1926485at2759"/>
<dbReference type="GO" id="GO:0003723">
    <property type="term" value="F:RNA binding"/>
    <property type="evidence" value="ECO:0007669"/>
    <property type="project" value="InterPro"/>
</dbReference>
<evidence type="ECO:0000259" key="2">
    <source>
        <dbReference type="PROSITE" id="PS51499"/>
    </source>
</evidence>
<dbReference type="EMBL" id="JAGYWB010000019">
    <property type="protein sequence ID" value="KAI0488817.1"/>
    <property type="molecule type" value="Genomic_DNA"/>
</dbReference>
<reference evidence="3" key="1">
    <citation type="journal article" date="2022" name="Front. Genet.">
        <title>Chromosome-Scale Assembly of the Dendrobium nobile Genome Provides Insights Into the Molecular Mechanism of the Biosynthesis of the Medicinal Active Ingredient of Dendrobium.</title>
        <authorList>
            <person name="Xu Q."/>
            <person name="Niu S.-C."/>
            <person name="Li K.-L."/>
            <person name="Zheng P.-J."/>
            <person name="Zhang X.-J."/>
            <person name="Jia Y."/>
            <person name="Liu Y."/>
            <person name="Niu Y.-X."/>
            <person name="Yu L.-H."/>
            <person name="Chen D.-F."/>
            <person name="Zhang G.-Q."/>
        </authorList>
    </citation>
    <scope>NUCLEOTIDE SEQUENCE</scope>
    <source>
        <tissue evidence="3">Leaf</tissue>
    </source>
</reference>
<feature type="domain" description="APO" evidence="2">
    <location>
        <begin position="379"/>
        <end position="464"/>
    </location>
</feature>
<proteinExistence type="predicted"/>
<dbReference type="Pfam" id="PF05634">
    <property type="entry name" value="APO_RNA-bind"/>
    <property type="match status" value="2"/>
</dbReference>
<sequence length="486" mass="53917">MAVTVIVASSFPSSQHLISTSSSSCPHRASKARTPLLQSSRGSIATSSSSSFVGEKLFLAGGVNQSRRECSLWRNLIFVPPKAVSELSDSEAFLDSPTGEVVGYAFSEPRHTSAARKYDRHPQNVDLPPVLSKKKKKPYSIPIHKVLRSARIDKKLAHMGVEKHLEPPKNGLLVPELIPVAYQTLESWKVLIEGLAQLLTVVPVYGCRECPEVYVGSTGHLIQDCSGPQNVKRRSRHVWVRGTINDVLIPTEAYHLFDPFGHRIKHETRFNYERIPAVVELCIQAGVELPQYPSRRRSIPVRMLGKKVIDRGGFVEEPKPCRSQDAMALLSEIDTYAVLNGQFMSPPADTRKAAERTLKAYSTVRSGVRQLMKKYTVKACGYCSEVHVGPWGHNAKLCGAFKHQWRDGKHGWQDATIDEVIPPNFVWHLKDPQGPPPSGALKRFYGKAPAVVEVCVQAGAEIPDAYRPMMRLDIVVPEAEEAKLVA</sequence>
<accession>A0A8T3A3P7</accession>
<keyword evidence="4" id="KW-1185">Reference proteome</keyword>
<protein>
    <recommendedName>
        <fullName evidence="2">APO domain-containing protein</fullName>
    </recommendedName>
</protein>
<name>A0A8T3A3P7_DENNO</name>
<dbReference type="Proteomes" id="UP000829196">
    <property type="component" value="Unassembled WGS sequence"/>
</dbReference>
<dbReference type="InterPro" id="IPR023342">
    <property type="entry name" value="APO_dom"/>
</dbReference>
<dbReference type="PANTHER" id="PTHR10388">
    <property type="entry name" value="EUKARYOTIC TRANSLATION INITIATION FACTOR SUI1"/>
    <property type="match status" value="1"/>
</dbReference>
<organism evidence="3 4">
    <name type="scientific">Dendrobium nobile</name>
    <name type="common">Orchid</name>
    <dbReference type="NCBI Taxonomy" id="94219"/>
    <lineage>
        <taxon>Eukaryota</taxon>
        <taxon>Viridiplantae</taxon>
        <taxon>Streptophyta</taxon>
        <taxon>Embryophyta</taxon>
        <taxon>Tracheophyta</taxon>
        <taxon>Spermatophyta</taxon>
        <taxon>Magnoliopsida</taxon>
        <taxon>Liliopsida</taxon>
        <taxon>Asparagales</taxon>
        <taxon>Orchidaceae</taxon>
        <taxon>Epidendroideae</taxon>
        <taxon>Malaxideae</taxon>
        <taxon>Dendrobiinae</taxon>
        <taxon>Dendrobium</taxon>
    </lineage>
</organism>
<dbReference type="PROSITE" id="PS51499">
    <property type="entry name" value="APO"/>
    <property type="match status" value="2"/>
</dbReference>
<evidence type="ECO:0000313" key="3">
    <source>
        <dbReference type="EMBL" id="KAI0488817.1"/>
    </source>
</evidence>
<evidence type="ECO:0000313" key="4">
    <source>
        <dbReference type="Proteomes" id="UP000829196"/>
    </source>
</evidence>
<comment type="caution">
    <text evidence="3">The sequence shown here is derived from an EMBL/GenBank/DDBJ whole genome shotgun (WGS) entry which is preliminary data.</text>
</comment>
<gene>
    <name evidence="3" type="ORF">KFK09_028656</name>
</gene>
<feature type="region of interest" description="Disordered" evidence="1">
    <location>
        <begin position="20"/>
        <end position="47"/>
    </location>
</feature>
<evidence type="ECO:0000256" key="1">
    <source>
        <dbReference type="SAM" id="MobiDB-lite"/>
    </source>
</evidence>